<dbReference type="AlphaFoldDB" id="A0A9X1YV48"/>
<protein>
    <submittedName>
        <fullName evidence="1">Uncharacterized protein</fullName>
    </submittedName>
</protein>
<organism evidence="1 2">
    <name type="scientific">Pseudomonas morbosilactucae</name>
    <dbReference type="NCBI Taxonomy" id="2938197"/>
    <lineage>
        <taxon>Bacteria</taxon>
        <taxon>Pseudomonadati</taxon>
        <taxon>Pseudomonadota</taxon>
        <taxon>Gammaproteobacteria</taxon>
        <taxon>Pseudomonadales</taxon>
        <taxon>Pseudomonadaceae</taxon>
        <taxon>Pseudomonas</taxon>
    </lineage>
</organism>
<evidence type="ECO:0000313" key="1">
    <source>
        <dbReference type="EMBL" id="MCK9798161.1"/>
    </source>
</evidence>
<name>A0A9X1YV48_9PSED</name>
<comment type="caution">
    <text evidence="1">The sequence shown here is derived from an EMBL/GenBank/DDBJ whole genome shotgun (WGS) entry which is preliminary data.</text>
</comment>
<reference evidence="1 2" key="2">
    <citation type="journal article" date="2023" name="Plant Pathol.">
        <title>Dismantling and reorganizing Pseudomonas marginalis sensu#lato.</title>
        <authorList>
            <person name="Sawada H."/>
            <person name="Fujikawa T."/>
            <person name="Satou M."/>
        </authorList>
    </citation>
    <scope>NUCLEOTIDE SEQUENCE [LARGE SCALE GENOMIC DNA]</scope>
    <source>
        <strain evidence="1 2">MAFF 302030</strain>
    </source>
</reference>
<evidence type="ECO:0000313" key="2">
    <source>
        <dbReference type="Proteomes" id="UP001155059"/>
    </source>
</evidence>
<sequence length="74" mass="8629">MKYELWLDPDDGQTFCLSGPQGDSARGLLHAEAKRVWEVEAGSHFEAMTKYYSYMEWGEYKTDFFDQDQIPSPQ</sequence>
<reference evidence="1 2" key="1">
    <citation type="journal article" date="2022" name="Int. J. Syst. Evol. Microbiol.">
        <title>Pseudomonas aegrilactucae sp. nov. and Pseudomonas morbosilactucae sp. nov., pathogens causing bacterial rot of lettuce in Japan.</title>
        <authorList>
            <person name="Sawada H."/>
            <person name="Fujikawa T."/>
            <person name="Satou M."/>
        </authorList>
    </citation>
    <scope>NUCLEOTIDE SEQUENCE [LARGE SCALE GENOMIC DNA]</scope>
    <source>
        <strain evidence="1 2">MAFF 302030</strain>
    </source>
</reference>
<dbReference type="Proteomes" id="UP001155059">
    <property type="component" value="Unassembled WGS sequence"/>
</dbReference>
<gene>
    <name evidence="1" type="ORF">M1B34_10625</name>
</gene>
<accession>A0A9X1YV48</accession>
<dbReference type="EMBL" id="JALQCW010000022">
    <property type="protein sequence ID" value="MCK9798161.1"/>
    <property type="molecule type" value="Genomic_DNA"/>
</dbReference>
<dbReference type="RefSeq" id="WP_123331510.1">
    <property type="nucleotide sequence ID" value="NZ_JALQCW010000022.1"/>
</dbReference>
<proteinExistence type="predicted"/>